<evidence type="ECO:0000313" key="3">
    <source>
        <dbReference type="Proteomes" id="UP000283128"/>
    </source>
</evidence>
<sequence length="402" mass="41391">MNELAVTIKGADPVLLRRIRALTVLSTLRSAGPLALTPLAARSGLSRPVAQTVVDELTGTGWIDTAADDTGTDTVRSVGRPARLFRFRSEAGHVAGIDIGAHSVSAAISDLAGTLRAQSRITVSPGDGADARLAATRTAIANAARDAGIEPADLWSVGLATTGVVDHAGRVVKSVALPEWSGLDLGAAFADTLPCALHVENDCRAAALAERWQGAAQGTDDLVYIHAGLRTGTGVLVNGKPLRGYSGAAGEIGAMSALGWAEAPMHLISLPGLGAGIAPEEVAERVFTRARAGDPLAQAAVERFSTALAQGIVALCLTFDPQLVVLGGGISRSADIVLGHITEELERVCIRVPRIVASALDREAVVLGAVRIALDMVDERFFTPGVAEPLAPPQGHARAGRG</sequence>
<dbReference type="AlphaFoldDB" id="A0A437Q010"/>
<dbReference type="Gene3D" id="1.10.10.10">
    <property type="entry name" value="Winged helix-like DNA-binding domain superfamily/Winged helix DNA-binding domain"/>
    <property type="match status" value="1"/>
</dbReference>
<dbReference type="OrthoDB" id="37575at2"/>
<dbReference type="PANTHER" id="PTHR18964:SF149">
    <property type="entry name" value="BIFUNCTIONAL UDP-N-ACETYLGLUCOSAMINE 2-EPIMERASE_N-ACETYLMANNOSAMINE KINASE"/>
    <property type="match status" value="1"/>
</dbReference>
<dbReference type="EMBL" id="RZYA01000002">
    <property type="protein sequence ID" value="RVU27874.1"/>
    <property type="molecule type" value="Genomic_DNA"/>
</dbReference>
<dbReference type="SUPFAM" id="SSF46785">
    <property type="entry name" value="Winged helix' DNA-binding domain"/>
    <property type="match status" value="1"/>
</dbReference>
<keyword evidence="3" id="KW-1185">Reference proteome</keyword>
<accession>A0A437Q010</accession>
<dbReference type="InterPro" id="IPR036390">
    <property type="entry name" value="WH_DNA-bd_sf"/>
</dbReference>
<dbReference type="RefSeq" id="WP_127827030.1">
    <property type="nucleotide sequence ID" value="NZ_RZYA01000002.1"/>
</dbReference>
<gene>
    <name evidence="2" type="ORF">EOT10_06210</name>
</gene>
<dbReference type="InterPro" id="IPR000600">
    <property type="entry name" value="ROK"/>
</dbReference>
<comment type="similarity">
    <text evidence="1">Belongs to the ROK (NagC/XylR) family.</text>
</comment>
<dbReference type="Pfam" id="PF00480">
    <property type="entry name" value="ROK"/>
    <property type="match status" value="2"/>
</dbReference>
<dbReference type="InterPro" id="IPR036388">
    <property type="entry name" value="WH-like_DNA-bd_sf"/>
</dbReference>
<dbReference type="Gene3D" id="3.30.420.40">
    <property type="match status" value="4"/>
</dbReference>
<organism evidence="2 3">
    <name type="scientific">Streptomyces antnestii</name>
    <dbReference type="NCBI Taxonomy" id="2494256"/>
    <lineage>
        <taxon>Bacteria</taxon>
        <taxon>Bacillati</taxon>
        <taxon>Actinomycetota</taxon>
        <taxon>Actinomycetes</taxon>
        <taxon>Kitasatosporales</taxon>
        <taxon>Streptomycetaceae</taxon>
        <taxon>Streptomyces</taxon>
    </lineage>
</organism>
<comment type="caution">
    <text evidence="2">The sequence shown here is derived from an EMBL/GenBank/DDBJ whole genome shotgun (WGS) entry which is preliminary data.</text>
</comment>
<dbReference type="InterPro" id="IPR043129">
    <property type="entry name" value="ATPase_NBD"/>
</dbReference>
<name>A0A437Q010_9ACTN</name>
<reference evidence="2 3" key="1">
    <citation type="submission" date="2019-01" db="EMBL/GenBank/DDBJ databases">
        <title>Genome sequences of Streptomyces and Rhizobium isolates collected from root and soil.</title>
        <authorList>
            <person name="Chhettri S."/>
            <person name="Sevigny J.L."/>
            <person name="Sen A."/>
            <person name="Ennis N."/>
            <person name="Tisa L."/>
        </authorList>
    </citation>
    <scope>NUCLEOTIDE SEQUENCE [LARGE SCALE GENOMIC DNA]</scope>
    <source>
        <strain evidence="2 3">San01</strain>
    </source>
</reference>
<evidence type="ECO:0000256" key="1">
    <source>
        <dbReference type="ARBA" id="ARBA00006479"/>
    </source>
</evidence>
<proteinExistence type="inferred from homology"/>
<dbReference type="PANTHER" id="PTHR18964">
    <property type="entry name" value="ROK (REPRESSOR, ORF, KINASE) FAMILY"/>
    <property type="match status" value="1"/>
</dbReference>
<dbReference type="Proteomes" id="UP000283128">
    <property type="component" value="Unassembled WGS sequence"/>
</dbReference>
<dbReference type="SUPFAM" id="SSF53067">
    <property type="entry name" value="Actin-like ATPase domain"/>
    <property type="match status" value="1"/>
</dbReference>
<evidence type="ECO:0000313" key="2">
    <source>
        <dbReference type="EMBL" id="RVU27874.1"/>
    </source>
</evidence>
<protein>
    <submittedName>
        <fullName evidence="2">ROK family protein</fullName>
    </submittedName>
</protein>